<feature type="compositionally biased region" description="Polar residues" evidence="1">
    <location>
        <begin position="113"/>
        <end position="123"/>
    </location>
</feature>
<proteinExistence type="predicted"/>
<gene>
    <name evidence="2" type="ORF">ONE63_001717</name>
</gene>
<dbReference type="AlphaFoldDB" id="A0AAV7XDD3"/>
<name>A0AAV7XDD3_9NEOP</name>
<feature type="region of interest" description="Disordered" evidence="1">
    <location>
        <begin position="286"/>
        <end position="329"/>
    </location>
</feature>
<dbReference type="EMBL" id="JAPTSV010000011">
    <property type="protein sequence ID" value="KAJ1522530.1"/>
    <property type="molecule type" value="Genomic_DNA"/>
</dbReference>
<sequence>MRKSVLGTRGVKPIRMGEHPISPDVSPRLKLGANKATPGRVSPIRMCDLTAAQQSMFLPSSRKKVDRSLCAPSSRKKGNHFAGTSKSPKTRRCLMYRDDKNEMPKSRIPNIRKPTSSQNSQQREVPKIVVQSHYSNIPRAGGTKNRNSTASTKRSPRGSVHPNYRRKATTSKNTEVQDNTSGSTELLNHVRLVVEEQTSKIMEVFNEHKNMQLKMAREQTDMLLRIAEDQKKGIEEIRGTLSEMLLEQRKVFEALKRSLEVGKTRNIARNSRRASDEEFSYLEAQFGDRNTPMHSRAVNDPEERIRPKRSKSLVSNKENSSERPARKSLAVYREMRKSFSCLGTPASARKLKTTNPRTPRTPRSILRAKVDTQLQDLLDT</sequence>
<feature type="region of interest" description="Disordered" evidence="1">
    <location>
        <begin position="1"/>
        <end position="37"/>
    </location>
</feature>
<feature type="compositionally biased region" description="Basic and acidic residues" evidence="1">
    <location>
        <begin position="95"/>
        <end position="105"/>
    </location>
</feature>
<evidence type="ECO:0000313" key="3">
    <source>
        <dbReference type="Proteomes" id="UP001075354"/>
    </source>
</evidence>
<protein>
    <submittedName>
        <fullName evidence="2">Uncharacterized protein</fullName>
    </submittedName>
</protein>
<keyword evidence="3" id="KW-1185">Reference proteome</keyword>
<evidence type="ECO:0000313" key="2">
    <source>
        <dbReference type="EMBL" id="KAJ1522530.1"/>
    </source>
</evidence>
<evidence type="ECO:0000256" key="1">
    <source>
        <dbReference type="SAM" id="MobiDB-lite"/>
    </source>
</evidence>
<dbReference type="Proteomes" id="UP001075354">
    <property type="component" value="Chromosome 11"/>
</dbReference>
<feature type="region of interest" description="Disordered" evidence="1">
    <location>
        <begin position="343"/>
        <end position="364"/>
    </location>
</feature>
<feature type="region of interest" description="Disordered" evidence="1">
    <location>
        <begin position="69"/>
        <end position="183"/>
    </location>
</feature>
<feature type="compositionally biased region" description="Polar residues" evidence="1">
    <location>
        <begin position="170"/>
        <end position="183"/>
    </location>
</feature>
<reference evidence="2" key="1">
    <citation type="submission" date="2022-12" db="EMBL/GenBank/DDBJ databases">
        <title>Chromosome-level genome assembly of the bean flower thrips Megalurothrips usitatus.</title>
        <authorList>
            <person name="Ma L."/>
            <person name="Liu Q."/>
            <person name="Li H."/>
            <person name="Cai W."/>
        </authorList>
    </citation>
    <scope>NUCLEOTIDE SEQUENCE</scope>
    <source>
        <strain evidence="2">Cailab_2022a</strain>
    </source>
</reference>
<comment type="caution">
    <text evidence="2">The sequence shown here is derived from an EMBL/GenBank/DDBJ whole genome shotgun (WGS) entry which is preliminary data.</text>
</comment>
<feature type="compositionally biased region" description="Low complexity" evidence="1">
    <location>
        <begin position="353"/>
        <end position="363"/>
    </location>
</feature>
<organism evidence="2 3">
    <name type="scientific">Megalurothrips usitatus</name>
    <name type="common">bean blossom thrips</name>
    <dbReference type="NCBI Taxonomy" id="439358"/>
    <lineage>
        <taxon>Eukaryota</taxon>
        <taxon>Metazoa</taxon>
        <taxon>Ecdysozoa</taxon>
        <taxon>Arthropoda</taxon>
        <taxon>Hexapoda</taxon>
        <taxon>Insecta</taxon>
        <taxon>Pterygota</taxon>
        <taxon>Neoptera</taxon>
        <taxon>Paraneoptera</taxon>
        <taxon>Thysanoptera</taxon>
        <taxon>Terebrantia</taxon>
        <taxon>Thripoidea</taxon>
        <taxon>Thripidae</taxon>
        <taxon>Megalurothrips</taxon>
    </lineage>
</organism>
<feature type="compositionally biased region" description="Polar residues" evidence="1">
    <location>
        <begin position="144"/>
        <end position="153"/>
    </location>
</feature>
<accession>A0AAV7XDD3</accession>